<dbReference type="VEuPathDB" id="FungiDB:SPRG_09304"/>
<feature type="transmembrane region" description="Helical" evidence="1">
    <location>
        <begin position="135"/>
        <end position="159"/>
    </location>
</feature>
<dbReference type="KEGG" id="spar:SPRG_09304"/>
<evidence type="ECO:0000313" key="4">
    <source>
        <dbReference type="Proteomes" id="UP000030745"/>
    </source>
</evidence>
<dbReference type="Pfam" id="PF00069">
    <property type="entry name" value="Pkinase"/>
    <property type="match status" value="1"/>
</dbReference>
<dbReference type="SMART" id="SM00220">
    <property type="entry name" value="S_TKc"/>
    <property type="match status" value="1"/>
</dbReference>
<keyword evidence="3" id="KW-0418">Kinase</keyword>
<dbReference type="PROSITE" id="PS00108">
    <property type="entry name" value="PROTEIN_KINASE_ST"/>
    <property type="match status" value="1"/>
</dbReference>
<dbReference type="InterPro" id="IPR008271">
    <property type="entry name" value="Ser/Thr_kinase_AS"/>
</dbReference>
<feature type="domain" description="Protein kinase" evidence="2">
    <location>
        <begin position="207"/>
        <end position="473"/>
    </location>
</feature>
<evidence type="ECO:0000313" key="3">
    <source>
        <dbReference type="EMBL" id="KDO25155.1"/>
    </source>
</evidence>
<dbReference type="Gene3D" id="1.10.510.10">
    <property type="entry name" value="Transferase(Phosphotransferase) domain 1"/>
    <property type="match status" value="1"/>
</dbReference>
<name>A0A067C7M6_SAPPC</name>
<protein>
    <submittedName>
        <fullName evidence="3">TKL/MLK protein kinase</fullName>
    </submittedName>
</protein>
<dbReference type="OMA" id="TFFDCAG"/>
<keyword evidence="1" id="KW-0812">Transmembrane</keyword>
<keyword evidence="3" id="KW-0808">Transferase</keyword>
<proteinExistence type="predicted"/>
<sequence length="473" mass="52267">MYGNNVSALSNLDLSSVTYLSLGLNPVRTISNVVFSTNMTFFDCAGCPLTDVTLSEDAYNALNKLQAWDRNPNAYVGFNIDTDATVDAAACTRQRGSINATDDDTNTHPDAFANYVVFVDLYVPWKQVCGLTVSLAAGAIVGSVLGGLVGLGLLFWCLFWRKRRSNKSKTNANEAPTHDASYQPVDDDDVDLSTLRMVRLELRELRVSSARPLAAGAYGEVWAGVYGGESVAIKRLKDKSVPSTKHFIDEILLLAKIDSPYIVKLVGASWRRLSDLECVVEYMDLGDLRSYLTKTPAEIYPWHEKLDCLLSLALGLVYLHTFEPRIIHRDLKSRNVLLDSKKGTKLTDFGTSREITDSTLTHGMGTYQWMAPEIINGDPYSELIDLYAFGVIMTEMSTHRVPYASLINPNTGHAYSQQYILTNVASGKLTPTLDEASPEWVHTTASRCLSTSPADRPTAMQLVQLLRQCLPLV</sequence>
<dbReference type="PROSITE" id="PS50011">
    <property type="entry name" value="PROTEIN_KINASE_DOM"/>
    <property type="match status" value="1"/>
</dbReference>
<dbReference type="RefSeq" id="XP_012204223.1">
    <property type="nucleotide sequence ID" value="XM_012348833.1"/>
</dbReference>
<dbReference type="PANTHER" id="PTHR44329">
    <property type="entry name" value="SERINE/THREONINE-PROTEIN KINASE TNNI3K-RELATED"/>
    <property type="match status" value="1"/>
</dbReference>
<dbReference type="SUPFAM" id="SSF56112">
    <property type="entry name" value="Protein kinase-like (PK-like)"/>
    <property type="match status" value="1"/>
</dbReference>
<dbReference type="InterPro" id="IPR011009">
    <property type="entry name" value="Kinase-like_dom_sf"/>
</dbReference>
<dbReference type="OrthoDB" id="122279at2759"/>
<evidence type="ECO:0000256" key="1">
    <source>
        <dbReference type="SAM" id="Phobius"/>
    </source>
</evidence>
<accession>A0A067C7M6</accession>
<dbReference type="EMBL" id="KK583235">
    <property type="protein sequence ID" value="KDO25155.1"/>
    <property type="molecule type" value="Genomic_DNA"/>
</dbReference>
<dbReference type="Proteomes" id="UP000030745">
    <property type="component" value="Unassembled WGS sequence"/>
</dbReference>
<dbReference type="Gene3D" id="3.30.200.20">
    <property type="entry name" value="Phosphorylase Kinase, domain 1"/>
    <property type="match status" value="1"/>
</dbReference>
<keyword evidence="4" id="KW-1185">Reference proteome</keyword>
<organism evidence="3 4">
    <name type="scientific">Saprolegnia parasitica (strain CBS 223.65)</name>
    <dbReference type="NCBI Taxonomy" id="695850"/>
    <lineage>
        <taxon>Eukaryota</taxon>
        <taxon>Sar</taxon>
        <taxon>Stramenopiles</taxon>
        <taxon>Oomycota</taxon>
        <taxon>Saprolegniomycetes</taxon>
        <taxon>Saprolegniales</taxon>
        <taxon>Saprolegniaceae</taxon>
        <taxon>Saprolegnia</taxon>
    </lineage>
</organism>
<dbReference type="GeneID" id="24131475"/>
<dbReference type="STRING" id="695850.A0A067C7M6"/>
<gene>
    <name evidence="3" type="ORF">SPRG_09304</name>
</gene>
<dbReference type="AlphaFoldDB" id="A0A067C7M6"/>
<reference evidence="3 4" key="1">
    <citation type="journal article" date="2013" name="PLoS Genet.">
        <title>Distinctive expansion of potential virulence genes in the genome of the oomycete fish pathogen Saprolegnia parasitica.</title>
        <authorList>
            <person name="Jiang R.H."/>
            <person name="de Bruijn I."/>
            <person name="Haas B.J."/>
            <person name="Belmonte R."/>
            <person name="Lobach L."/>
            <person name="Christie J."/>
            <person name="van den Ackerveken G."/>
            <person name="Bottin A."/>
            <person name="Bulone V."/>
            <person name="Diaz-Moreno S.M."/>
            <person name="Dumas B."/>
            <person name="Fan L."/>
            <person name="Gaulin E."/>
            <person name="Govers F."/>
            <person name="Grenville-Briggs L.J."/>
            <person name="Horner N.R."/>
            <person name="Levin J.Z."/>
            <person name="Mammella M."/>
            <person name="Meijer H.J."/>
            <person name="Morris P."/>
            <person name="Nusbaum C."/>
            <person name="Oome S."/>
            <person name="Phillips A.J."/>
            <person name="van Rooyen D."/>
            <person name="Rzeszutek E."/>
            <person name="Saraiva M."/>
            <person name="Secombes C.J."/>
            <person name="Seidl M.F."/>
            <person name="Snel B."/>
            <person name="Stassen J.H."/>
            <person name="Sykes S."/>
            <person name="Tripathy S."/>
            <person name="van den Berg H."/>
            <person name="Vega-Arreguin J.C."/>
            <person name="Wawra S."/>
            <person name="Young S.K."/>
            <person name="Zeng Q."/>
            <person name="Dieguez-Uribeondo J."/>
            <person name="Russ C."/>
            <person name="Tyler B.M."/>
            <person name="van West P."/>
        </authorList>
    </citation>
    <scope>NUCLEOTIDE SEQUENCE [LARGE SCALE GENOMIC DNA]</scope>
    <source>
        <strain evidence="3 4">CBS 223.65</strain>
    </source>
</reference>
<dbReference type="InterPro" id="IPR051681">
    <property type="entry name" value="Ser/Thr_Kinases-Pseudokinases"/>
</dbReference>
<dbReference type="InterPro" id="IPR000719">
    <property type="entry name" value="Prot_kinase_dom"/>
</dbReference>
<keyword evidence="1" id="KW-0472">Membrane</keyword>
<dbReference type="GO" id="GO:0004674">
    <property type="term" value="F:protein serine/threonine kinase activity"/>
    <property type="evidence" value="ECO:0007669"/>
    <property type="project" value="TreeGrafter"/>
</dbReference>
<dbReference type="PANTHER" id="PTHR44329:SF214">
    <property type="entry name" value="PROTEIN KINASE DOMAIN-CONTAINING PROTEIN"/>
    <property type="match status" value="1"/>
</dbReference>
<dbReference type="GO" id="GO:0005524">
    <property type="term" value="F:ATP binding"/>
    <property type="evidence" value="ECO:0007669"/>
    <property type="project" value="InterPro"/>
</dbReference>
<keyword evidence="1" id="KW-1133">Transmembrane helix</keyword>
<evidence type="ECO:0000259" key="2">
    <source>
        <dbReference type="PROSITE" id="PS50011"/>
    </source>
</evidence>